<dbReference type="AlphaFoldDB" id="A0AAC9MVY8"/>
<dbReference type="Proteomes" id="UP000322283">
    <property type="component" value="Unassembled WGS sequence"/>
</dbReference>
<gene>
    <name evidence="2" type="ORF">Maut_02785</name>
    <name evidence="3" type="ORF">MTAT_00010</name>
</gene>
<feature type="region of interest" description="Disordered" evidence="1">
    <location>
        <begin position="860"/>
        <end position="885"/>
    </location>
</feature>
<dbReference type="Proteomes" id="UP000094598">
    <property type="component" value="Chromosome"/>
</dbReference>
<evidence type="ECO:0000313" key="5">
    <source>
        <dbReference type="Proteomes" id="UP000322283"/>
    </source>
</evidence>
<dbReference type="EMBL" id="CP017019">
    <property type="protein sequence ID" value="AOQ25201.1"/>
    <property type="molecule type" value="Genomic_DNA"/>
</dbReference>
<accession>A0AAC9MVY8</accession>
<reference evidence="2 4" key="1">
    <citation type="submission" date="2016-08" db="EMBL/GenBank/DDBJ databases">
        <title>Moorella thermoacetica DSM 103132.</title>
        <authorList>
            <person name="Jendresen C.B."/>
            <person name="Redl S.M."/>
            <person name="Jensen T.O."/>
            <person name="Nielsen A.T."/>
        </authorList>
    </citation>
    <scope>NUCLEOTIDE SEQUENCE [LARGE SCALE GENOMIC DNA]</scope>
    <source>
        <strain evidence="2 4">DSM 103132</strain>
    </source>
</reference>
<dbReference type="SUPFAM" id="SSF48371">
    <property type="entry name" value="ARM repeat"/>
    <property type="match status" value="1"/>
</dbReference>
<evidence type="ECO:0000256" key="1">
    <source>
        <dbReference type="SAM" id="MobiDB-lite"/>
    </source>
</evidence>
<proteinExistence type="predicted"/>
<keyword evidence="5" id="KW-1185">Reference proteome</keyword>
<evidence type="ECO:0000313" key="4">
    <source>
        <dbReference type="Proteomes" id="UP000094598"/>
    </source>
</evidence>
<protein>
    <recommendedName>
        <fullName evidence="6">ATP-binding protein</fullName>
    </recommendedName>
</protein>
<organism evidence="2 4">
    <name type="scientific">Neomoorella thermoacetica</name>
    <name type="common">Clostridium thermoaceticum</name>
    <dbReference type="NCBI Taxonomy" id="1525"/>
    <lineage>
        <taxon>Bacteria</taxon>
        <taxon>Bacillati</taxon>
        <taxon>Bacillota</taxon>
        <taxon>Clostridia</taxon>
        <taxon>Neomoorellales</taxon>
        <taxon>Neomoorellaceae</taxon>
        <taxon>Neomoorella</taxon>
    </lineage>
</organism>
<dbReference type="InterPro" id="IPR016024">
    <property type="entry name" value="ARM-type_fold"/>
</dbReference>
<evidence type="ECO:0000313" key="3">
    <source>
        <dbReference type="EMBL" id="TYL15268.1"/>
    </source>
</evidence>
<reference evidence="3 5" key="2">
    <citation type="submission" date="2019-05" db="EMBL/GenBank/DDBJ databases">
        <title>Genome sequence of Moorella thermoacetica ATCC 33924.</title>
        <authorList>
            <person name="Poehlein A."/>
            <person name="Bengelsdorf F.R."/>
            <person name="Duerre P."/>
            <person name="Daniel R."/>
        </authorList>
    </citation>
    <scope>NUCLEOTIDE SEQUENCE [LARGE SCALE GENOMIC DNA]</scope>
    <source>
        <strain evidence="3 5">ATCC 33924</strain>
    </source>
</reference>
<evidence type="ECO:0008006" key="6">
    <source>
        <dbReference type="Google" id="ProtNLM"/>
    </source>
</evidence>
<evidence type="ECO:0000313" key="2">
    <source>
        <dbReference type="EMBL" id="AOQ25201.1"/>
    </source>
</evidence>
<dbReference type="EMBL" id="VCDX01000001">
    <property type="protein sequence ID" value="TYL15268.1"/>
    <property type="molecule type" value="Genomic_DNA"/>
</dbReference>
<name>A0AAC9MVY8_NEOTH</name>
<sequence>MTVRADIILAILRAYRETNIKPPIELVARATKVWCRFGRTGRRPAQEILPDGVALCEGAAQDKSLRPLITELLVLFLPPLVNYISYLYGDQGRDVDVLIRSRILQAKLMGKEVEVDLFLPEELKQEREDLPYSEREKLERRRREFRRVFGFLLPAYELRADALLGTVSKESFEKRIKDCLAQIERDYEIRWRHDAMTIYRMVALALADAVLMISDEPAKWFRETVNVVLGRGVGGAIPLRLTLAEKAISRQDLHAEALDLLYEIRQELERAPGTASEQIDFLVRCARIADTVDPAVAGCYFQLAVKAASEVDEEAYAQIACLASLAEKAASYPQFSAPELAYHFARFAEDCHRRMYGWDHFPWNDIFRGLSCLDAASAFAVLSRWDDRGVIHIEDEILAVLLKGVQRGFISPETAWALSVLAVPFDRRYENFTTAILDQGLASGEPERTIKLLSMIAKDIQLYAPMEERKARASVVLAWAVKHGLDHSQGAVSLRELVRFLERNEEKTGGQGIKWREEELQKTPDWVSVFGGRMFLTPDEIESAIDEVKEYDTYGNSAVKELLKQIQIRCGPRDYVSHLDALIRVDPQKLPIGILLDALDSRFAKWKSHPNIWQWREVNSSVFLERRFGEMFFNDRFASYMFKRFREVFGVHDEDILDLAIRVLPQWIGVPAQATYEVVQELVPSLTPAEAEAVLQWVLKRLSAHIRADWADGPWREEFCPPREATETLARFLWGLFGHPDKRLRWRAAHAVRRMVRLGRSEVVDALVSHVSDKNCPAFRDQQNYFFWLSARLWVFILLDRLAKEVPEVVKPHYERIAQEALKPEVPHALIRHFAQSAALALHEYYPELNVHDERSQLEAVNKSPYPQVEHTKTQSPGGRQKGSKNLRYKFDEMDTLRYWYEPLGEIFGEEAIAIAQIAEKWICDEWGVPIKDRYERDWIKKRYDYNLWSNHQGAEPVVETRQSYAEWHAMFCAADHLLRNRPVIRDEWESDPYGNWLARWTLVWPDFWLADLRDPVPLEDIYWHLERPESKDWEREIPQNAFDPLVGLPDSSHPGFLVLNGWYRRANRGVSETMHISSALVTPETASALLRALQTAVNPHDYRIPLEEDKLEIAEEGFELKGWLKTLQSDWGGIDQNDPLRNDLSGSLVVPGKDFVEWGNLISSPERKHYWRKGNEEDKVTILECWNDLQVTEREYKGFYSEGYRLWIRVETLLEYLRNRRRCLIVECMIDRWVDKKGLGEYVPGKAKIYLIHPDGTVETLRQRYRLR</sequence>